<dbReference type="EMBL" id="LOBU02000002">
    <property type="protein sequence ID" value="OKA11032.1"/>
    <property type="molecule type" value="Genomic_DNA"/>
</dbReference>
<evidence type="ECO:0000256" key="5">
    <source>
        <dbReference type="ARBA" id="ARBA00022679"/>
    </source>
</evidence>
<evidence type="ECO:0000256" key="6">
    <source>
        <dbReference type="ARBA" id="ARBA00022692"/>
    </source>
</evidence>
<dbReference type="PROSITE" id="PS50109">
    <property type="entry name" value="HIS_KIN"/>
    <property type="match status" value="1"/>
</dbReference>
<evidence type="ECO:0000256" key="9">
    <source>
        <dbReference type="ARBA" id="ARBA00023012"/>
    </source>
</evidence>
<dbReference type="Pfam" id="PF00512">
    <property type="entry name" value="HisKA"/>
    <property type="match status" value="1"/>
</dbReference>
<dbReference type="InterPro" id="IPR003661">
    <property type="entry name" value="HisK_dim/P_dom"/>
</dbReference>
<organism evidence="14 16">
    <name type="scientific">Amycolatopsis regifaucium</name>
    <dbReference type="NCBI Taxonomy" id="546365"/>
    <lineage>
        <taxon>Bacteria</taxon>
        <taxon>Bacillati</taxon>
        <taxon>Actinomycetota</taxon>
        <taxon>Actinomycetes</taxon>
        <taxon>Pseudonocardiales</taxon>
        <taxon>Pseudonocardiaceae</taxon>
        <taxon>Amycolatopsis</taxon>
    </lineage>
</organism>
<dbReference type="SMART" id="SM00304">
    <property type="entry name" value="HAMP"/>
    <property type="match status" value="1"/>
</dbReference>
<dbReference type="SMART" id="SM00387">
    <property type="entry name" value="HATPase_c"/>
    <property type="match status" value="1"/>
</dbReference>
<name>A0A154MMG0_9PSEU</name>
<evidence type="ECO:0000313" key="15">
    <source>
        <dbReference type="EMBL" id="OKA11032.1"/>
    </source>
</evidence>
<dbReference type="Gene3D" id="3.30.565.10">
    <property type="entry name" value="Histidine kinase-like ATPase, C-terminal domain"/>
    <property type="match status" value="1"/>
</dbReference>
<keyword evidence="17" id="KW-1185">Reference proteome</keyword>
<keyword evidence="6 11" id="KW-0812">Transmembrane</keyword>
<dbReference type="PRINTS" id="PR00344">
    <property type="entry name" value="BCTRLSENSOR"/>
</dbReference>
<evidence type="ECO:0000256" key="7">
    <source>
        <dbReference type="ARBA" id="ARBA00022777"/>
    </source>
</evidence>
<evidence type="ECO:0000256" key="1">
    <source>
        <dbReference type="ARBA" id="ARBA00000085"/>
    </source>
</evidence>
<dbReference type="InterPro" id="IPR005467">
    <property type="entry name" value="His_kinase_dom"/>
</dbReference>
<dbReference type="Pfam" id="PF00672">
    <property type="entry name" value="HAMP"/>
    <property type="match status" value="1"/>
</dbReference>
<keyword evidence="4" id="KW-0597">Phosphoprotein</keyword>
<dbReference type="RefSeq" id="WP_061984080.1">
    <property type="nucleotide sequence ID" value="NZ_FOPQ01000009.1"/>
</dbReference>
<dbReference type="CDD" id="cd00082">
    <property type="entry name" value="HisKA"/>
    <property type="match status" value="1"/>
</dbReference>
<dbReference type="PANTHER" id="PTHR45436:SF5">
    <property type="entry name" value="SENSOR HISTIDINE KINASE TRCS"/>
    <property type="match status" value="1"/>
</dbReference>
<evidence type="ECO:0000256" key="11">
    <source>
        <dbReference type="SAM" id="Phobius"/>
    </source>
</evidence>
<comment type="catalytic activity">
    <reaction evidence="1">
        <text>ATP + protein L-histidine = ADP + protein N-phospho-L-histidine.</text>
        <dbReference type="EC" id="2.7.13.3"/>
    </reaction>
</comment>
<dbReference type="GO" id="GO:0005886">
    <property type="term" value="C:plasma membrane"/>
    <property type="evidence" value="ECO:0007669"/>
    <property type="project" value="UniProtKB-SubCell"/>
</dbReference>
<dbReference type="EC" id="2.7.13.3" evidence="3"/>
<sequence length="470" mass="49964">MRVRLQAIVLTLVAALVFGLGIPLALSVAASVQLDLFLDRLTDTSRFASLAQRPLVENRPDLIEDELRRYTEVYNVPVVIVDQDGEAVVSALGGGPGAAARINLKDAAIASHIQAALAGRRSEPGPLLMPWNTEPLVLAEPILIDGEVRGAVITLSSTERARTELLWWWLLIAAGAVLAFGFALLIAVPVVRWILRPVRRLDEATGELVAAVVSGQEVQRVGETGGPPELRQLERSFDRMAASVDEALSAQRAFVADASHQLRNPLTALKIRLGNLDGHVDDDLAAADLEAAVVDARRLNQILDELLSLARAEASGGELVPVALDEVVGARVADWTVVGRSRDISLTASGLGGGLRVLTPARGLEVVLDALLDNALKFTEPGTEVRVTVTEADGKVDIAVRDHGPGLREDELERAADRFWRSTSHQNIPGSGLGLAIVTEIMARSSGSLRLGSPEGGGLEVTVTLPVVSS</sequence>
<dbReference type="Pfam" id="PF02518">
    <property type="entry name" value="HATPase_c"/>
    <property type="match status" value="1"/>
</dbReference>
<comment type="caution">
    <text evidence="14">The sequence shown here is derived from an EMBL/GenBank/DDBJ whole genome shotgun (WGS) entry which is preliminary data.</text>
</comment>
<dbReference type="InterPro" id="IPR004358">
    <property type="entry name" value="Sig_transdc_His_kin-like_C"/>
</dbReference>
<dbReference type="SMART" id="SM00388">
    <property type="entry name" value="HisKA"/>
    <property type="match status" value="1"/>
</dbReference>
<comment type="subcellular location">
    <subcellularLocation>
        <location evidence="2">Cell membrane</location>
    </subcellularLocation>
</comment>
<dbReference type="Proteomes" id="UP000076321">
    <property type="component" value="Unassembled WGS sequence"/>
</dbReference>
<reference evidence="14 16" key="1">
    <citation type="submission" date="2015-12" db="EMBL/GenBank/DDBJ databases">
        <title>Amycolatopsis regifaucium genome sequencing and assembly.</title>
        <authorList>
            <person name="Mayilraj S."/>
        </authorList>
    </citation>
    <scope>NUCLEOTIDE SEQUENCE [LARGE SCALE GENOMIC DNA]</scope>
    <source>
        <strain evidence="14 16">GY080</strain>
    </source>
</reference>
<accession>A0A154MMG0</accession>
<keyword evidence="9" id="KW-0902">Two-component regulatory system</keyword>
<dbReference type="InterPro" id="IPR003594">
    <property type="entry name" value="HATPase_dom"/>
</dbReference>
<gene>
    <name evidence="15" type="ORF">ATP06_0202510</name>
    <name evidence="14" type="ORF">AVL48_32845</name>
</gene>
<evidence type="ECO:0000256" key="8">
    <source>
        <dbReference type="ARBA" id="ARBA00022989"/>
    </source>
</evidence>
<dbReference type="InterPro" id="IPR036097">
    <property type="entry name" value="HisK_dim/P_sf"/>
</dbReference>
<evidence type="ECO:0000256" key="4">
    <source>
        <dbReference type="ARBA" id="ARBA00022553"/>
    </source>
</evidence>
<protein>
    <recommendedName>
        <fullName evidence="3">histidine kinase</fullName>
        <ecNumber evidence="3">2.7.13.3</ecNumber>
    </recommendedName>
</protein>
<evidence type="ECO:0000313" key="17">
    <source>
        <dbReference type="Proteomes" id="UP000186883"/>
    </source>
</evidence>
<dbReference type="Proteomes" id="UP000186883">
    <property type="component" value="Unassembled WGS sequence"/>
</dbReference>
<dbReference type="PROSITE" id="PS50885">
    <property type="entry name" value="HAMP"/>
    <property type="match status" value="1"/>
</dbReference>
<evidence type="ECO:0000259" key="13">
    <source>
        <dbReference type="PROSITE" id="PS50885"/>
    </source>
</evidence>
<dbReference type="Gene3D" id="1.10.287.130">
    <property type="match status" value="1"/>
</dbReference>
<dbReference type="AlphaFoldDB" id="A0A154MMG0"/>
<dbReference type="InterPro" id="IPR003660">
    <property type="entry name" value="HAMP_dom"/>
</dbReference>
<keyword evidence="5" id="KW-0808">Transferase</keyword>
<keyword evidence="7 14" id="KW-0418">Kinase</keyword>
<evidence type="ECO:0000313" key="14">
    <source>
        <dbReference type="EMBL" id="KZB84569.1"/>
    </source>
</evidence>
<evidence type="ECO:0000256" key="3">
    <source>
        <dbReference type="ARBA" id="ARBA00012438"/>
    </source>
</evidence>
<feature type="domain" description="HAMP" evidence="13">
    <location>
        <begin position="192"/>
        <end position="249"/>
    </location>
</feature>
<dbReference type="Gene3D" id="6.10.340.10">
    <property type="match status" value="1"/>
</dbReference>
<evidence type="ECO:0000256" key="10">
    <source>
        <dbReference type="ARBA" id="ARBA00023136"/>
    </source>
</evidence>
<evidence type="ECO:0000256" key="2">
    <source>
        <dbReference type="ARBA" id="ARBA00004236"/>
    </source>
</evidence>
<dbReference type="CDD" id="cd06225">
    <property type="entry name" value="HAMP"/>
    <property type="match status" value="1"/>
</dbReference>
<dbReference type="SUPFAM" id="SSF55874">
    <property type="entry name" value="ATPase domain of HSP90 chaperone/DNA topoisomerase II/histidine kinase"/>
    <property type="match status" value="1"/>
</dbReference>
<dbReference type="InterPro" id="IPR036890">
    <property type="entry name" value="HATPase_C_sf"/>
</dbReference>
<feature type="transmembrane region" description="Helical" evidence="11">
    <location>
        <begin position="166"/>
        <end position="191"/>
    </location>
</feature>
<dbReference type="InterPro" id="IPR050428">
    <property type="entry name" value="TCS_sensor_his_kinase"/>
</dbReference>
<keyword evidence="8 11" id="KW-1133">Transmembrane helix</keyword>
<dbReference type="SUPFAM" id="SSF47384">
    <property type="entry name" value="Homodimeric domain of signal transducing histidine kinase"/>
    <property type="match status" value="1"/>
</dbReference>
<proteinExistence type="predicted"/>
<feature type="domain" description="Histidine kinase" evidence="12">
    <location>
        <begin position="257"/>
        <end position="469"/>
    </location>
</feature>
<evidence type="ECO:0000259" key="12">
    <source>
        <dbReference type="PROSITE" id="PS50109"/>
    </source>
</evidence>
<reference evidence="15 17" key="2">
    <citation type="submission" date="2016-11" db="EMBL/GenBank/DDBJ databases">
        <title>Genome sequencing of Amycolatopsis regifaucium.</title>
        <authorList>
            <person name="Mayilraj S."/>
            <person name="Kaur N."/>
        </authorList>
    </citation>
    <scope>NUCLEOTIDE SEQUENCE [LARGE SCALE GENOMIC DNA]</scope>
    <source>
        <strain evidence="15 17">GY080</strain>
    </source>
</reference>
<evidence type="ECO:0000313" key="16">
    <source>
        <dbReference type="Proteomes" id="UP000076321"/>
    </source>
</evidence>
<dbReference type="PANTHER" id="PTHR45436">
    <property type="entry name" value="SENSOR HISTIDINE KINASE YKOH"/>
    <property type="match status" value="1"/>
</dbReference>
<keyword evidence="10 11" id="KW-0472">Membrane</keyword>
<dbReference type="GO" id="GO:0000155">
    <property type="term" value="F:phosphorelay sensor kinase activity"/>
    <property type="evidence" value="ECO:0007669"/>
    <property type="project" value="InterPro"/>
</dbReference>
<dbReference type="CDD" id="cd00075">
    <property type="entry name" value="HATPase"/>
    <property type="match status" value="1"/>
</dbReference>
<dbReference type="EMBL" id="LQCI01000014">
    <property type="protein sequence ID" value="KZB84569.1"/>
    <property type="molecule type" value="Genomic_DNA"/>
</dbReference>
<dbReference type="OrthoDB" id="9786919at2"/>